<dbReference type="InterPro" id="IPR051339">
    <property type="entry name" value="DnaJ_subfamily_B"/>
</dbReference>
<dbReference type="Proteomes" id="UP000607653">
    <property type="component" value="Unassembled WGS sequence"/>
</dbReference>
<accession>A0A822Z8D4</accession>
<dbReference type="InterPro" id="IPR001623">
    <property type="entry name" value="DnaJ_domain"/>
</dbReference>
<dbReference type="SUPFAM" id="SSF46565">
    <property type="entry name" value="Chaperone J-domain"/>
    <property type="match status" value="1"/>
</dbReference>
<keyword evidence="1" id="KW-0143">Chaperone</keyword>
<feature type="region of interest" description="Disordered" evidence="2">
    <location>
        <begin position="45"/>
        <end position="162"/>
    </location>
</feature>
<feature type="compositionally biased region" description="Low complexity" evidence="2">
    <location>
        <begin position="132"/>
        <end position="151"/>
    </location>
</feature>
<protein>
    <recommendedName>
        <fullName evidence="3">J domain-containing protein</fullName>
    </recommendedName>
</protein>
<dbReference type="InterPro" id="IPR008971">
    <property type="entry name" value="HSP40/DnaJ_pept-bd"/>
</dbReference>
<organism evidence="4 5">
    <name type="scientific">Nelumbo nucifera</name>
    <name type="common">Sacred lotus</name>
    <dbReference type="NCBI Taxonomy" id="4432"/>
    <lineage>
        <taxon>Eukaryota</taxon>
        <taxon>Viridiplantae</taxon>
        <taxon>Streptophyta</taxon>
        <taxon>Embryophyta</taxon>
        <taxon>Tracheophyta</taxon>
        <taxon>Spermatophyta</taxon>
        <taxon>Magnoliopsida</taxon>
        <taxon>Proteales</taxon>
        <taxon>Nelumbonaceae</taxon>
        <taxon>Nelumbo</taxon>
    </lineage>
</organism>
<dbReference type="Gene3D" id="1.10.287.110">
    <property type="entry name" value="DnaJ domain"/>
    <property type="match status" value="1"/>
</dbReference>
<evidence type="ECO:0000259" key="3">
    <source>
        <dbReference type="PROSITE" id="PS50076"/>
    </source>
</evidence>
<reference evidence="4 5" key="1">
    <citation type="journal article" date="2020" name="Mol. Biol. Evol.">
        <title>Distinct Expression and Methylation Patterns for Genes with Different Fates following a Single Whole-Genome Duplication in Flowering Plants.</title>
        <authorList>
            <person name="Shi T."/>
            <person name="Rahmani R.S."/>
            <person name="Gugger P.F."/>
            <person name="Wang M."/>
            <person name="Li H."/>
            <person name="Zhang Y."/>
            <person name="Li Z."/>
            <person name="Wang Q."/>
            <person name="Van de Peer Y."/>
            <person name="Marchal K."/>
            <person name="Chen J."/>
        </authorList>
    </citation>
    <scope>NUCLEOTIDE SEQUENCE [LARGE SCALE GENOMIC DNA]</scope>
    <source>
        <tissue evidence="4">Leaf</tissue>
    </source>
</reference>
<sequence length="344" mass="38066">MADHQARSSSSADFYNILNVAKGSTIRDVCKAYKSLVMRWYPDKNSSQNKAISDGSDETINGKKQEDGSSGGSSHHSSGGSSHYYSRESRKGGSSRGRSSETPMRASKYPSVDDQFTTRSLLSKSSSRRSHTPTPSRTSSSLTKSMSQRSTTPIMYSFSRARRKPAPIEKQLECTLEELCHGCVKKIKITRDVVSDVGLIVQEEETLKIKVKPGWKRGTKVTFEGMGDEKPGSLPADIVFLIAEKHHPLFKRVEDDLLLTIEIPLLSALTGCTLSIPLLGGAKMSLQLKDIIYPGYEKIIPGQGMPDPRDQGRRGDLRVKFHINFPTQLSNQQRSEIRDLLGDS</sequence>
<proteinExistence type="predicted"/>
<dbReference type="AlphaFoldDB" id="A0A822Z8D4"/>
<feature type="domain" description="J" evidence="3">
    <location>
        <begin position="13"/>
        <end position="65"/>
    </location>
</feature>
<dbReference type="Pfam" id="PF00226">
    <property type="entry name" value="DnaJ"/>
    <property type="match status" value="1"/>
</dbReference>
<dbReference type="InterPro" id="IPR036869">
    <property type="entry name" value="J_dom_sf"/>
</dbReference>
<dbReference type="PANTHER" id="PTHR24078">
    <property type="entry name" value="DNAJ HOMOLOG SUBFAMILY C MEMBER"/>
    <property type="match status" value="1"/>
</dbReference>
<dbReference type="InterPro" id="IPR002939">
    <property type="entry name" value="DnaJ_C"/>
</dbReference>
<evidence type="ECO:0000313" key="5">
    <source>
        <dbReference type="Proteomes" id="UP000607653"/>
    </source>
</evidence>
<dbReference type="PANTHER" id="PTHR24078:SF522">
    <property type="entry name" value="DNAJ CHAPERONE C-TERMINAL DOMAIN-CONTAINING PROTEIN"/>
    <property type="match status" value="1"/>
</dbReference>
<keyword evidence="5" id="KW-1185">Reference proteome</keyword>
<dbReference type="GO" id="GO:0006457">
    <property type="term" value="P:protein folding"/>
    <property type="evidence" value="ECO:0007669"/>
    <property type="project" value="InterPro"/>
</dbReference>
<evidence type="ECO:0000256" key="1">
    <source>
        <dbReference type="ARBA" id="ARBA00023186"/>
    </source>
</evidence>
<dbReference type="Pfam" id="PF01556">
    <property type="entry name" value="DnaJ_C"/>
    <property type="match status" value="1"/>
</dbReference>
<dbReference type="FunFam" id="2.60.260.20:FF:000006">
    <property type="entry name" value="DnaJ subfamily B member 13"/>
    <property type="match status" value="1"/>
</dbReference>
<comment type="caution">
    <text evidence="4">The sequence shown here is derived from an EMBL/GenBank/DDBJ whole genome shotgun (WGS) entry which is preliminary data.</text>
</comment>
<dbReference type="GO" id="GO:0051082">
    <property type="term" value="F:unfolded protein binding"/>
    <property type="evidence" value="ECO:0007669"/>
    <property type="project" value="InterPro"/>
</dbReference>
<feature type="compositionally biased region" description="Low complexity" evidence="2">
    <location>
        <begin position="72"/>
        <end position="84"/>
    </location>
</feature>
<dbReference type="Gene3D" id="2.60.260.20">
    <property type="entry name" value="Urease metallochaperone UreE, N-terminal domain"/>
    <property type="match status" value="2"/>
</dbReference>
<evidence type="ECO:0000313" key="4">
    <source>
        <dbReference type="EMBL" id="DAD39735.1"/>
    </source>
</evidence>
<dbReference type="FunFam" id="2.60.260.20:FF:000015">
    <property type="entry name" value="Heat shock protein 40"/>
    <property type="match status" value="1"/>
</dbReference>
<gene>
    <name evidence="4" type="ORF">HUJ06_014058</name>
</gene>
<dbReference type="EMBL" id="DUZY01000005">
    <property type="protein sequence ID" value="DAD39735.1"/>
    <property type="molecule type" value="Genomic_DNA"/>
</dbReference>
<dbReference type="SUPFAM" id="SSF49493">
    <property type="entry name" value="HSP40/DnaJ peptide-binding domain"/>
    <property type="match status" value="2"/>
</dbReference>
<dbReference type="SMART" id="SM00271">
    <property type="entry name" value="DnaJ"/>
    <property type="match status" value="1"/>
</dbReference>
<evidence type="ECO:0000256" key="2">
    <source>
        <dbReference type="SAM" id="MobiDB-lite"/>
    </source>
</evidence>
<dbReference type="CDD" id="cd10747">
    <property type="entry name" value="DnaJ_C"/>
    <property type="match status" value="1"/>
</dbReference>
<dbReference type="CDD" id="cd06257">
    <property type="entry name" value="DnaJ"/>
    <property type="match status" value="1"/>
</dbReference>
<name>A0A822Z8D4_NELNU</name>
<dbReference type="PROSITE" id="PS50076">
    <property type="entry name" value="DNAJ_2"/>
    <property type="match status" value="1"/>
</dbReference>